<organism evidence="2 3">
    <name type="scientific">Variimorphobacter saccharofermentans</name>
    <dbReference type="NCBI Taxonomy" id="2755051"/>
    <lineage>
        <taxon>Bacteria</taxon>
        <taxon>Bacillati</taxon>
        <taxon>Bacillota</taxon>
        <taxon>Clostridia</taxon>
        <taxon>Lachnospirales</taxon>
        <taxon>Lachnospiraceae</taxon>
        <taxon>Variimorphobacter</taxon>
    </lineage>
</organism>
<evidence type="ECO:0000256" key="1">
    <source>
        <dbReference type="SAM" id="Phobius"/>
    </source>
</evidence>
<dbReference type="PANTHER" id="PTHR36833:SF1">
    <property type="entry name" value="INTEGRAL MEMBRANE TRANSPORT PROTEIN"/>
    <property type="match status" value="1"/>
</dbReference>
<feature type="transmembrane region" description="Helical" evidence="1">
    <location>
        <begin position="106"/>
        <end position="129"/>
    </location>
</feature>
<keyword evidence="1" id="KW-0812">Transmembrane</keyword>
<proteinExistence type="predicted"/>
<gene>
    <name evidence="2" type="ORF">H0486_13045</name>
</gene>
<keyword evidence="3" id="KW-1185">Reference proteome</keyword>
<dbReference type="RefSeq" id="WP_228353421.1">
    <property type="nucleotide sequence ID" value="NZ_JACEGA010000001.1"/>
</dbReference>
<comment type="caution">
    <text evidence="2">The sequence shown here is derived from an EMBL/GenBank/DDBJ whole genome shotgun (WGS) entry which is preliminary data.</text>
</comment>
<keyword evidence="1" id="KW-0472">Membrane</keyword>
<dbReference type="Pfam" id="PF06182">
    <property type="entry name" value="ABC2_membrane_6"/>
    <property type="match status" value="1"/>
</dbReference>
<feature type="transmembrane region" description="Helical" evidence="1">
    <location>
        <begin position="227"/>
        <end position="246"/>
    </location>
</feature>
<dbReference type="Proteomes" id="UP000574276">
    <property type="component" value="Unassembled WGS sequence"/>
</dbReference>
<sequence length="258" mass="29967">MKLYGKFFIMHLKEAMQYKVSFLLTTIGVFLVSFNVFLGIFFMYDRFHEIKGYQLSEILLCYATVLLSFSLAEMFLRGFDTFAGTIGNGEFDRILVRPRSPIFQIVLGKIAFTHIGRILLALCMFVYGIQASGIEWNIYKVVTLFLMVFGGTVIFGCLFIIYAAICFFTLEGLEFMNVLTDGAREYGKYPLDIYGKRVLRFCTYLVPYSLFQYYPFLYLTGRTEKSIYMWLPLVACLFFVPSYLLWRLGLRHYKSTGS</sequence>
<evidence type="ECO:0000313" key="2">
    <source>
        <dbReference type="EMBL" id="MBB2183798.1"/>
    </source>
</evidence>
<dbReference type="InterPro" id="IPR010390">
    <property type="entry name" value="ABC-2_transporter-like"/>
</dbReference>
<feature type="transmembrane region" description="Helical" evidence="1">
    <location>
        <begin position="56"/>
        <end position="76"/>
    </location>
</feature>
<feature type="transmembrane region" description="Helical" evidence="1">
    <location>
        <begin position="198"/>
        <end position="215"/>
    </location>
</feature>
<name>A0A839K342_9FIRM</name>
<keyword evidence="1" id="KW-1133">Transmembrane helix</keyword>
<accession>A0A839K342</accession>
<dbReference type="AlphaFoldDB" id="A0A839K342"/>
<feature type="transmembrane region" description="Helical" evidence="1">
    <location>
        <begin position="141"/>
        <end position="170"/>
    </location>
</feature>
<evidence type="ECO:0000313" key="3">
    <source>
        <dbReference type="Proteomes" id="UP000574276"/>
    </source>
</evidence>
<reference evidence="2 3" key="1">
    <citation type="submission" date="2020-07" db="EMBL/GenBank/DDBJ databases">
        <title>Characterization and genome sequencing of isolate MD1, a novel member within the family Lachnospiraceae.</title>
        <authorList>
            <person name="Rettenmaier R."/>
            <person name="Di Bello L."/>
            <person name="Zinser C."/>
            <person name="Scheitz K."/>
            <person name="Liebl W."/>
            <person name="Zverlov V."/>
        </authorList>
    </citation>
    <scope>NUCLEOTIDE SEQUENCE [LARGE SCALE GENOMIC DNA]</scope>
    <source>
        <strain evidence="2 3">MD1</strain>
    </source>
</reference>
<protein>
    <submittedName>
        <fullName evidence="2">ABC-2 family transporter protein</fullName>
    </submittedName>
</protein>
<dbReference type="EMBL" id="JACEGA010000001">
    <property type="protein sequence ID" value="MBB2183798.1"/>
    <property type="molecule type" value="Genomic_DNA"/>
</dbReference>
<feature type="transmembrane region" description="Helical" evidence="1">
    <location>
        <begin position="20"/>
        <end position="44"/>
    </location>
</feature>
<dbReference type="PANTHER" id="PTHR36833">
    <property type="entry name" value="SLR0610 PROTEIN-RELATED"/>
    <property type="match status" value="1"/>
</dbReference>